<evidence type="ECO:0000256" key="4">
    <source>
        <dbReference type="ARBA" id="ARBA00023015"/>
    </source>
</evidence>
<reference evidence="9 10" key="1">
    <citation type="submission" date="2020-01" db="EMBL/GenBank/DDBJ databases">
        <title>Aspergillus terreus IFO 6365 whole genome shotgun sequence.</title>
        <authorList>
            <person name="Kanamasa S."/>
            <person name="Takahashi H."/>
        </authorList>
    </citation>
    <scope>NUCLEOTIDE SEQUENCE [LARGE SCALE GENOMIC DNA]</scope>
    <source>
        <strain evidence="9 10">IFO 6365</strain>
    </source>
</reference>
<feature type="compositionally biased region" description="Basic and acidic residues" evidence="8">
    <location>
        <begin position="112"/>
        <end position="128"/>
    </location>
</feature>
<evidence type="ECO:0000256" key="6">
    <source>
        <dbReference type="ARBA" id="ARBA00023187"/>
    </source>
</evidence>
<feature type="compositionally biased region" description="Basic and acidic residues" evidence="8">
    <location>
        <begin position="211"/>
        <end position="226"/>
    </location>
</feature>
<protein>
    <submittedName>
        <fullName evidence="9">Pinin/SDK/memA domain protein</fullName>
    </submittedName>
</protein>
<gene>
    <name evidence="9" type="ORF">ATEIFO6365_0015013200</name>
</gene>
<comment type="caution">
    <text evidence="9">The sequence shown here is derived from an EMBL/GenBank/DDBJ whole genome shotgun (WGS) entry which is preliminary data.</text>
</comment>
<keyword evidence="5" id="KW-0804">Transcription</keyword>
<comment type="subcellular location">
    <subcellularLocation>
        <location evidence="1">Nucleus</location>
    </subcellularLocation>
</comment>
<dbReference type="GO" id="GO:0008380">
    <property type="term" value="P:RNA splicing"/>
    <property type="evidence" value="ECO:0007669"/>
    <property type="project" value="UniProtKB-KW"/>
</dbReference>
<dbReference type="InterPro" id="IPR006786">
    <property type="entry name" value="Pinin_SDK_MemA"/>
</dbReference>
<evidence type="ECO:0000256" key="2">
    <source>
        <dbReference type="ARBA" id="ARBA00010386"/>
    </source>
</evidence>
<dbReference type="AlphaFoldDB" id="A0A5M3ZD71"/>
<evidence type="ECO:0000313" key="10">
    <source>
        <dbReference type="Proteomes" id="UP000452235"/>
    </source>
</evidence>
<keyword evidence="4" id="KW-0805">Transcription regulation</keyword>
<evidence type="ECO:0000256" key="1">
    <source>
        <dbReference type="ARBA" id="ARBA00004123"/>
    </source>
</evidence>
<proteinExistence type="inferred from homology"/>
<evidence type="ECO:0000256" key="5">
    <source>
        <dbReference type="ARBA" id="ARBA00023163"/>
    </source>
</evidence>
<evidence type="ECO:0000256" key="8">
    <source>
        <dbReference type="SAM" id="MobiDB-lite"/>
    </source>
</evidence>
<dbReference type="GO" id="GO:0006397">
    <property type="term" value="P:mRNA processing"/>
    <property type="evidence" value="ECO:0007669"/>
    <property type="project" value="UniProtKB-KW"/>
</dbReference>
<keyword evidence="3" id="KW-0507">mRNA processing</keyword>
<dbReference type="PANTHER" id="PTHR12707:SF0">
    <property type="entry name" value="PININ"/>
    <property type="match status" value="1"/>
</dbReference>
<keyword evidence="10" id="KW-1185">Reference proteome</keyword>
<evidence type="ECO:0000256" key="3">
    <source>
        <dbReference type="ARBA" id="ARBA00022664"/>
    </source>
</evidence>
<dbReference type="GO" id="GO:0071013">
    <property type="term" value="C:catalytic step 2 spliceosome"/>
    <property type="evidence" value="ECO:0007669"/>
    <property type="project" value="TreeGrafter"/>
</dbReference>
<dbReference type="VEuPathDB" id="FungiDB:ATEG_10094"/>
<feature type="region of interest" description="Disordered" evidence="8">
    <location>
        <begin position="1"/>
        <end position="141"/>
    </location>
</feature>
<dbReference type="PANTHER" id="PTHR12707">
    <property type="entry name" value="PINN"/>
    <property type="match status" value="1"/>
</dbReference>
<keyword evidence="7" id="KW-0539">Nucleus</keyword>
<dbReference type="Pfam" id="PF04696">
    <property type="entry name" value="Pinin_SDK_memA"/>
    <property type="match status" value="1"/>
</dbReference>
<accession>A0A5M3ZD71</accession>
<feature type="region of interest" description="Disordered" evidence="8">
    <location>
        <begin position="203"/>
        <end position="306"/>
    </location>
</feature>
<evidence type="ECO:0000256" key="7">
    <source>
        <dbReference type="ARBA" id="ARBA00023242"/>
    </source>
</evidence>
<dbReference type="InterPro" id="IPR039853">
    <property type="entry name" value="Pinin"/>
</dbReference>
<dbReference type="EMBL" id="BLJY01000015">
    <property type="protein sequence ID" value="GFF21561.1"/>
    <property type="molecule type" value="Genomic_DNA"/>
</dbReference>
<organism evidence="9 10">
    <name type="scientific">Aspergillus terreus</name>
    <dbReference type="NCBI Taxonomy" id="33178"/>
    <lineage>
        <taxon>Eukaryota</taxon>
        <taxon>Fungi</taxon>
        <taxon>Dikarya</taxon>
        <taxon>Ascomycota</taxon>
        <taxon>Pezizomycotina</taxon>
        <taxon>Eurotiomycetes</taxon>
        <taxon>Eurotiomycetidae</taxon>
        <taxon>Eurotiales</taxon>
        <taxon>Aspergillaceae</taxon>
        <taxon>Aspergillus</taxon>
        <taxon>Aspergillus subgen. Circumdati</taxon>
    </lineage>
</organism>
<feature type="compositionally biased region" description="Basic and acidic residues" evidence="8">
    <location>
        <begin position="257"/>
        <end position="268"/>
    </location>
</feature>
<dbReference type="Proteomes" id="UP000452235">
    <property type="component" value="Unassembled WGS sequence"/>
</dbReference>
<feature type="compositionally biased region" description="Acidic residues" evidence="8">
    <location>
        <begin position="291"/>
        <end position="306"/>
    </location>
</feature>
<dbReference type="OrthoDB" id="330772at2759"/>
<keyword evidence="6" id="KW-0508">mRNA splicing</keyword>
<comment type="similarity">
    <text evidence="2">Belongs to the pinin family.</text>
</comment>
<feature type="compositionally biased region" description="Basic and acidic residues" evidence="8">
    <location>
        <begin position="72"/>
        <end position="88"/>
    </location>
</feature>
<sequence>MADGSLASAVAIPEQETTLPSPDAPPKRRNSSLTDAPSPDSKRRRLSTHDDHPPQPAHSPDRPPANADADADTDRRSRPAGRREEDRKRGRRLFGALLGTLSQSSSSAAQKRRADIERRQQDKLKLQDEEYDELKRKRREERAVVRRREQRVYEAEAMRTRHANLRATAHFLKTQSEPVLYYKPWQLRPADEDTIRDQIEEAEATVARQTAEFEARYPPQDEKTQEDVTEAVPAPDNDAKGGPDGAGAADEVAGSNGHERGEGVKTDDAPAGEYQHAGAPLEQTDHRGADDDGGEVVEDQEDTVEY</sequence>
<evidence type="ECO:0000313" key="9">
    <source>
        <dbReference type="EMBL" id="GFF21561.1"/>
    </source>
</evidence>
<name>A0A5M3ZD71_ASPTE</name>